<dbReference type="SUPFAM" id="SSF55347">
    <property type="entry name" value="Glyceraldehyde-3-phosphate dehydrogenase-like, C-terminal domain"/>
    <property type="match status" value="1"/>
</dbReference>
<feature type="binding site" evidence="9">
    <location>
        <begin position="109"/>
        <end position="112"/>
    </location>
    <ligand>
        <name>NAD(+)</name>
        <dbReference type="ChEBI" id="CHEBI:57540"/>
    </ligand>
</feature>
<dbReference type="PANTHER" id="PTHR20836:SF7">
    <property type="entry name" value="4-HYDROXY-TETRAHYDRODIPICOLINATE REDUCTASE"/>
    <property type="match status" value="1"/>
</dbReference>
<keyword evidence="8 9" id="KW-0457">Lysine biosynthesis</keyword>
<dbReference type="GO" id="GO:0050661">
    <property type="term" value="F:NADP binding"/>
    <property type="evidence" value="ECO:0007669"/>
    <property type="project" value="UniProtKB-UniRule"/>
</dbReference>
<comment type="catalytic activity">
    <reaction evidence="9">
        <text>(S)-2,3,4,5-tetrahydrodipicolinate + NADP(+) + H2O = (2S,4S)-4-hydroxy-2,3,4,5-tetrahydrodipicolinate + NADPH + H(+)</text>
        <dbReference type="Rhea" id="RHEA:35331"/>
        <dbReference type="ChEBI" id="CHEBI:15377"/>
        <dbReference type="ChEBI" id="CHEBI:15378"/>
        <dbReference type="ChEBI" id="CHEBI:16845"/>
        <dbReference type="ChEBI" id="CHEBI:57783"/>
        <dbReference type="ChEBI" id="CHEBI:58349"/>
        <dbReference type="ChEBI" id="CHEBI:67139"/>
        <dbReference type="EC" id="1.17.1.8"/>
    </reaction>
</comment>
<evidence type="ECO:0000313" key="14">
    <source>
        <dbReference type="Proteomes" id="UP000824162"/>
    </source>
</evidence>
<feature type="active site" description="Proton donor" evidence="9">
    <location>
        <position position="146"/>
    </location>
</feature>
<keyword evidence="4 9" id="KW-0521">NADP</keyword>
<keyword evidence="5 9" id="KW-0220">Diaminopimelate biosynthesis</keyword>
<dbReference type="InterPro" id="IPR036291">
    <property type="entry name" value="NAD(P)-bd_dom_sf"/>
</dbReference>
<evidence type="ECO:0000259" key="12">
    <source>
        <dbReference type="Pfam" id="PF05173"/>
    </source>
</evidence>
<feature type="active site" description="Proton donor/acceptor" evidence="9">
    <location>
        <position position="142"/>
    </location>
</feature>
<evidence type="ECO:0000256" key="10">
    <source>
        <dbReference type="NCBIfam" id="TIGR00036"/>
    </source>
</evidence>
<feature type="binding site" evidence="9">
    <location>
        <begin position="152"/>
        <end position="153"/>
    </location>
    <ligand>
        <name>(S)-2,3,4,5-tetrahydrodipicolinate</name>
        <dbReference type="ChEBI" id="CHEBI:16845"/>
    </ligand>
</feature>
<evidence type="ECO:0000259" key="11">
    <source>
        <dbReference type="Pfam" id="PF01113"/>
    </source>
</evidence>
<dbReference type="GO" id="GO:0009089">
    <property type="term" value="P:lysine biosynthetic process via diaminopimelate"/>
    <property type="evidence" value="ECO:0007669"/>
    <property type="project" value="UniProtKB-UniRule"/>
</dbReference>
<keyword evidence="3 9" id="KW-0028">Amino-acid biosynthesis</keyword>
<dbReference type="PIRSF" id="PIRSF000161">
    <property type="entry name" value="DHPR"/>
    <property type="match status" value="1"/>
</dbReference>
<evidence type="ECO:0000256" key="5">
    <source>
        <dbReference type="ARBA" id="ARBA00022915"/>
    </source>
</evidence>
<evidence type="ECO:0000313" key="13">
    <source>
        <dbReference type="EMBL" id="HIV86276.1"/>
    </source>
</evidence>
<protein>
    <recommendedName>
        <fullName evidence="9 10">4-hydroxy-tetrahydrodipicolinate reductase</fullName>
        <shortName evidence="9">HTPA reductase</shortName>
        <ecNumber evidence="9 10">1.17.1.8</ecNumber>
    </recommendedName>
</protein>
<keyword evidence="7 9" id="KW-0520">NAD</keyword>
<evidence type="ECO:0000256" key="2">
    <source>
        <dbReference type="ARBA" id="ARBA00022490"/>
    </source>
</evidence>
<dbReference type="EMBL" id="DXIJ01000117">
    <property type="protein sequence ID" value="HIV86276.1"/>
    <property type="molecule type" value="Genomic_DNA"/>
</dbReference>
<dbReference type="InterPro" id="IPR022663">
    <property type="entry name" value="DapB_C"/>
</dbReference>
<comment type="similarity">
    <text evidence="1 9">Belongs to the DapB family.</text>
</comment>
<feature type="domain" description="Dihydrodipicolinate reductase C-terminal" evidence="12">
    <location>
        <begin position="115"/>
        <end position="248"/>
    </location>
</feature>
<dbReference type="PANTHER" id="PTHR20836">
    <property type="entry name" value="DIHYDRODIPICOLINATE REDUCTASE"/>
    <property type="match status" value="1"/>
</dbReference>
<dbReference type="AlphaFoldDB" id="A0A9D1PSJ5"/>
<dbReference type="EC" id="1.17.1.8" evidence="9 10"/>
<dbReference type="Gene3D" id="3.30.360.10">
    <property type="entry name" value="Dihydrodipicolinate Reductase, domain 2"/>
    <property type="match status" value="1"/>
</dbReference>
<dbReference type="HAMAP" id="MF_00102">
    <property type="entry name" value="DapB"/>
    <property type="match status" value="1"/>
</dbReference>
<dbReference type="Proteomes" id="UP000824162">
    <property type="component" value="Unassembled WGS sequence"/>
</dbReference>
<comment type="function">
    <text evidence="9">Catalyzes the conversion of 4-hydroxy-tetrahydrodipicolinate (HTPA) to tetrahydrodipicolinate.</text>
</comment>
<dbReference type="NCBIfam" id="TIGR00036">
    <property type="entry name" value="dapB"/>
    <property type="match status" value="1"/>
</dbReference>
<dbReference type="SUPFAM" id="SSF51735">
    <property type="entry name" value="NAD(P)-binding Rossmann-fold domains"/>
    <property type="match status" value="1"/>
</dbReference>
<comment type="caution">
    <text evidence="9">Lacks conserved residue(s) required for the propagation of feature annotation.</text>
</comment>
<feature type="binding site" evidence="9">
    <location>
        <position position="143"/>
    </location>
    <ligand>
        <name>(S)-2,3,4,5-tetrahydrodipicolinate</name>
        <dbReference type="ChEBI" id="CHEBI:16845"/>
    </ligand>
</feature>
<reference evidence="13" key="2">
    <citation type="submission" date="2021-04" db="EMBL/GenBank/DDBJ databases">
        <authorList>
            <person name="Gilroy R."/>
        </authorList>
    </citation>
    <scope>NUCLEOTIDE SEQUENCE</scope>
    <source>
        <strain evidence="13">5790</strain>
    </source>
</reference>
<feature type="domain" description="Dihydrodipicolinate reductase N-terminal" evidence="11">
    <location>
        <begin position="3"/>
        <end position="112"/>
    </location>
</feature>
<proteinExistence type="inferred from homology"/>
<dbReference type="FunFam" id="3.30.360.10:FF:000009">
    <property type="entry name" value="4-hydroxy-tetrahydrodipicolinate reductase"/>
    <property type="match status" value="1"/>
</dbReference>
<evidence type="ECO:0000256" key="3">
    <source>
        <dbReference type="ARBA" id="ARBA00022605"/>
    </source>
</evidence>
<dbReference type="GO" id="GO:0051287">
    <property type="term" value="F:NAD binding"/>
    <property type="evidence" value="ECO:0007669"/>
    <property type="project" value="UniProtKB-UniRule"/>
</dbReference>
<dbReference type="Pfam" id="PF01113">
    <property type="entry name" value="DapB_N"/>
    <property type="match status" value="1"/>
</dbReference>
<comment type="caution">
    <text evidence="13">The sequence shown here is derived from an EMBL/GenBank/DDBJ whole genome shotgun (WGS) entry which is preliminary data.</text>
</comment>
<evidence type="ECO:0000256" key="9">
    <source>
        <dbReference type="HAMAP-Rule" id="MF_00102"/>
    </source>
</evidence>
<sequence>MTNILLSGANGRMGKAVARVCEETGNVNITAGYDINTAQYAGFPVYSSLDEVKEPFDVIIDFSHPALFDSIISCCTEHKKPAVICTTGLSEAQTARLKAAAQTAPIFFSANMSIGINLLIDLCCKAAKLLENNFDIEIIEKHHNRKLDAPSGTALAIADAISDAVSYNPEYIYDRHSVRKKRDKSEIGIHAVRGGTIVGEHEVIFAGNDEVISLKHSAASREVFAVGAVKAAAFMKNRPAGLYNMQDLIAAAN</sequence>
<keyword evidence="2 9" id="KW-0963">Cytoplasm</keyword>
<organism evidence="13 14">
    <name type="scientific">Candidatus Monoglobus merdigallinarum</name>
    <dbReference type="NCBI Taxonomy" id="2838698"/>
    <lineage>
        <taxon>Bacteria</taxon>
        <taxon>Bacillati</taxon>
        <taxon>Bacillota</taxon>
        <taxon>Clostridia</taxon>
        <taxon>Monoglobales</taxon>
        <taxon>Monoglobaceae</taxon>
        <taxon>Monoglobus</taxon>
    </lineage>
</organism>
<comment type="pathway">
    <text evidence="9">Amino-acid biosynthesis; L-lysine biosynthesis via DAP pathway; (S)-tetrahydrodipicolinate from L-aspartate: step 4/4.</text>
</comment>
<feature type="binding site" evidence="9">
    <location>
        <position position="34"/>
    </location>
    <ligand>
        <name>NAD(+)</name>
        <dbReference type="ChEBI" id="CHEBI:57540"/>
    </ligand>
</feature>
<dbReference type="InterPro" id="IPR022664">
    <property type="entry name" value="DapB_N_CS"/>
</dbReference>
<evidence type="ECO:0000256" key="4">
    <source>
        <dbReference type="ARBA" id="ARBA00022857"/>
    </source>
</evidence>
<dbReference type="PROSITE" id="PS01298">
    <property type="entry name" value="DAPB"/>
    <property type="match status" value="1"/>
</dbReference>
<name>A0A9D1PSJ5_9FIRM</name>
<feature type="binding site" evidence="9">
    <location>
        <begin position="85"/>
        <end position="87"/>
    </location>
    <ligand>
        <name>NAD(+)</name>
        <dbReference type="ChEBI" id="CHEBI:57540"/>
    </ligand>
</feature>
<comment type="caution">
    <text evidence="9">Was originally thought to be a dihydrodipicolinate reductase (DHDPR), catalyzing the conversion of dihydrodipicolinate to tetrahydrodipicolinate. However, it was shown in E.coli that the substrate of the enzymatic reaction is not dihydrodipicolinate (DHDP) but in fact (2S,4S)-4-hydroxy-2,3,4,5-tetrahydrodipicolinic acid (HTPA), the product released by the DapA-catalyzed reaction.</text>
</comment>
<evidence type="ECO:0000256" key="1">
    <source>
        <dbReference type="ARBA" id="ARBA00006642"/>
    </source>
</evidence>
<dbReference type="GO" id="GO:0005829">
    <property type="term" value="C:cytosol"/>
    <property type="evidence" value="ECO:0007669"/>
    <property type="project" value="TreeGrafter"/>
</dbReference>
<dbReference type="GO" id="GO:0008839">
    <property type="term" value="F:4-hydroxy-tetrahydrodipicolinate reductase"/>
    <property type="evidence" value="ECO:0007669"/>
    <property type="project" value="UniProtKB-UniRule"/>
</dbReference>
<comment type="subunit">
    <text evidence="9">Homotetramer.</text>
</comment>
<gene>
    <name evidence="9 13" type="primary">dapB</name>
    <name evidence="13" type="ORF">H9900_05645</name>
</gene>
<dbReference type="Gene3D" id="3.40.50.720">
    <property type="entry name" value="NAD(P)-binding Rossmann-like Domain"/>
    <property type="match status" value="1"/>
</dbReference>
<comment type="subcellular location">
    <subcellularLocation>
        <location evidence="9">Cytoplasm</location>
    </subcellularLocation>
</comment>
<accession>A0A9D1PSJ5</accession>
<keyword evidence="6 9" id="KW-0560">Oxidoreductase</keyword>
<dbReference type="GO" id="GO:0019877">
    <property type="term" value="P:diaminopimelate biosynthetic process"/>
    <property type="evidence" value="ECO:0007669"/>
    <property type="project" value="UniProtKB-UniRule"/>
</dbReference>
<dbReference type="CDD" id="cd02274">
    <property type="entry name" value="DHDPR_N"/>
    <property type="match status" value="1"/>
</dbReference>
<evidence type="ECO:0000256" key="6">
    <source>
        <dbReference type="ARBA" id="ARBA00023002"/>
    </source>
</evidence>
<comment type="catalytic activity">
    <reaction evidence="9">
        <text>(S)-2,3,4,5-tetrahydrodipicolinate + NAD(+) + H2O = (2S,4S)-4-hydroxy-2,3,4,5-tetrahydrodipicolinate + NADH + H(+)</text>
        <dbReference type="Rhea" id="RHEA:35323"/>
        <dbReference type="ChEBI" id="CHEBI:15377"/>
        <dbReference type="ChEBI" id="CHEBI:15378"/>
        <dbReference type="ChEBI" id="CHEBI:16845"/>
        <dbReference type="ChEBI" id="CHEBI:57540"/>
        <dbReference type="ChEBI" id="CHEBI:57945"/>
        <dbReference type="ChEBI" id="CHEBI:67139"/>
        <dbReference type="EC" id="1.17.1.8"/>
    </reaction>
</comment>
<dbReference type="InterPro" id="IPR000846">
    <property type="entry name" value="DapB_N"/>
</dbReference>
<evidence type="ECO:0000256" key="7">
    <source>
        <dbReference type="ARBA" id="ARBA00023027"/>
    </source>
</evidence>
<evidence type="ECO:0000256" key="8">
    <source>
        <dbReference type="ARBA" id="ARBA00023154"/>
    </source>
</evidence>
<dbReference type="InterPro" id="IPR023940">
    <property type="entry name" value="DHDPR_bac"/>
</dbReference>
<dbReference type="GO" id="GO:0016726">
    <property type="term" value="F:oxidoreductase activity, acting on CH or CH2 groups, NAD or NADP as acceptor"/>
    <property type="evidence" value="ECO:0007669"/>
    <property type="project" value="UniProtKB-UniRule"/>
</dbReference>
<dbReference type="Pfam" id="PF05173">
    <property type="entry name" value="DapB_C"/>
    <property type="match status" value="1"/>
</dbReference>
<reference evidence="13" key="1">
    <citation type="journal article" date="2021" name="PeerJ">
        <title>Extensive microbial diversity within the chicken gut microbiome revealed by metagenomics and culture.</title>
        <authorList>
            <person name="Gilroy R."/>
            <person name="Ravi A."/>
            <person name="Getino M."/>
            <person name="Pursley I."/>
            <person name="Horton D.L."/>
            <person name="Alikhan N.F."/>
            <person name="Baker D."/>
            <person name="Gharbi K."/>
            <person name="Hall N."/>
            <person name="Watson M."/>
            <person name="Adriaenssens E.M."/>
            <person name="Foster-Nyarko E."/>
            <person name="Jarju S."/>
            <person name="Secka A."/>
            <person name="Antonio M."/>
            <person name="Oren A."/>
            <person name="Chaudhuri R.R."/>
            <person name="La Ragione R."/>
            <person name="Hildebrand F."/>
            <person name="Pallen M.J."/>
        </authorList>
    </citation>
    <scope>NUCLEOTIDE SEQUENCE</scope>
    <source>
        <strain evidence="13">5790</strain>
    </source>
</reference>
<feature type="binding site" evidence="9">
    <location>
        <begin position="8"/>
        <end position="13"/>
    </location>
    <ligand>
        <name>NAD(+)</name>
        <dbReference type="ChEBI" id="CHEBI:57540"/>
    </ligand>
</feature>